<keyword evidence="4 8" id="KW-0812">Transmembrane</keyword>
<evidence type="ECO:0000256" key="1">
    <source>
        <dbReference type="ARBA" id="ARBA00004127"/>
    </source>
</evidence>
<evidence type="ECO:0000256" key="6">
    <source>
        <dbReference type="ARBA" id="ARBA00023136"/>
    </source>
</evidence>
<dbReference type="HOGENOM" id="CLU_501103_0_0_1"/>
<dbReference type="PaxDb" id="35128-Thaps23782"/>
<gene>
    <name evidence="9" type="ORF">THAPSDRAFT_23782</name>
</gene>
<accession>B8C718</accession>
<evidence type="ECO:0000256" key="8">
    <source>
        <dbReference type="SAM" id="Phobius"/>
    </source>
</evidence>
<dbReference type="AlphaFoldDB" id="B8C718"/>
<evidence type="ECO:0000313" key="10">
    <source>
        <dbReference type="Proteomes" id="UP000001449"/>
    </source>
</evidence>
<reference evidence="9 10" key="1">
    <citation type="journal article" date="2004" name="Science">
        <title>The genome of the diatom Thalassiosira pseudonana: ecology, evolution, and metabolism.</title>
        <authorList>
            <person name="Armbrust E.V."/>
            <person name="Berges J.A."/>
            <person name="Bowler C."/>
            <person name="Green B.R."/>
            <person name="Martinez D."/>
            <person name="Putnam N.H."/>
            <person name="Zhou S."/>
            <person name="Allen A.E."/>
            <person name="Apt K.E."/>
            <person name="Bechner M."/>
            <person name="Brzezinski M.A."/>
            <person name="Chaal B.K."/>
            <person name="Chiovitti A."/>
            <person name="Davis A.K."/>
            <person name="Demarest M.S."/>
            <person name="Detter J.C."/>
            <person name="Glavina T."/>
            <person name="Goodstein D."/>
            <person name="Hadi M.Z."/>
            <person name="Hellsten U."/>
            <person name="Hildebrand M."/>
            <person name="Jenkins B.D."/>
            <person name="Jurka J."/>
            <person name="Kapitonov V.V."/>
            <person name="Kroger N."/>
            <person name="Lau W.W."/>
            <person name="Lane T.W."/>
            <person name="Larimer F.W."/>
            <person name="Lippmeier J.C."/>
            <person name="Lucas S."/>
            <person name="Medina M."/>
            <person name="Montsant A."/>
            <person name="Obornik M."/>
            <person name="Parker M.S."/>
            <person name="Palenik B."/>
            <person name="Pazour G.J."/>
            <person name="Richardson P.M."/>
            <person name="Rynearson T.A."/>
            <person name="Saito M.A."/>
            <person name="Schwartz D.C."/>
            <person name="Thamatrakoln K."/>
            <person name="Valentin K."/>
            <person name="Vardi A."/>
            <person name="Wilkerson F.P."/>
            <person name="Rokhsar D.S."/>
        </authorList>
    </citation>
    <scope>NUCLEOTIDE SEQUENCE [LARGE SCALE GENOMIC DNA]</scope>
    <source>
        <strain evidence="9 10">CCMP1335</strain>
    </source>
</reference>
<dbReference type="Proteomes" id="UP000001449">
    <property type="component" value="Chromosome 8"/>
</dbReference>
<comment type="similarity">
    <text evidence="2">Belongs to the ATG22 family.</text>
</comment>
<dbReference type="PANTHER" id="PTHR23519:SF1">
    <property type="entry name" value="AUTOPHAGY-RELATED PROTEIN 22"/>
    <property type="match status" value="1"/>
</dbReference>
<feature type="transmembrane region" description="Helical" evidence="8">
    <location>
        <begin position="120"/>
        <end position="139"/>
    </location>
</feature>
<keyword evidence="6 8" id="KW-0472">Membrane</keyword>
<dbReference type="EMBL" id="CM000644">
    <property type="protein sequence ID" value="EED90667.1"/>
    <property type="molecule type" value="Genomic_DNA"/>
</dbReference>
<feature type="transmembrane region" description="Helical" evidence="8">
    <location>
        <begin position="151"/>
        <end position="170"/>
    </location>
</feature>
<dbReference type="InterPro" id="IPR024671">
    <property type="entry name" value="Atg22-like"/>
</dbReference>
<feature type="transmembrane region" description="Helical" evidence="8">
    <location>
        <begin position="377"/>
        <end position="395"/>
    </location>
</feature>
<dbReference type="RefSeq" id="XP_002291816.1">
    <property type="nucleotide sequence ID" value="XM_002291780.1"/>
</dbReference>
<evidence type="ECO:0000256" key="3">
    <source>
        <dbReference type="ARBA" id="ARBA00022448"/>
    </source>
</evidence>
<dbReference type="GeneID" id="7452821"/>
<reference evidence="9 10" key="2">
    <citation type="journal article" date="2008" name="Nature">
        <title>The Phaeodactylum genome reveals the evolutionary history of diatom genomes.</title>
        <authorList>
            <person name="Bowler C."/>
            <person name="Allen A.E."/>
            <person name="Badger J.H."/>
            <person name="Grimwood J."/>
            <person name="Jabbari K."/>
            <person name="Kuo A."/>
            <person name="Maheswari U."/>
            <person name="Martens C."/>
            <person name="Maumus F."/>
            <person name="Otillar R.P."/>
            <person name="Rayko E."/>
            <person name="Salamov A."/>
            <person name="Vandepoele K."/>
            <person name="Beszteri B."/>
            <person name="Gruber A."/>
            <person name="Heijde M."/>
            <person name="Katinka M."/>
            <person name="Mock T."/>
            <person name="Valentin K."/>
            <person name="Verret F."/>
            <person name="Berges J.A."/>
            <person name="Brownlee C."/>
            <person name="Cadoret J.P."/>
            <person name="Chiovitti A."/>
            <person name="Choi C.J."/>
            <person name="Coesel S."/>
            <person name="De Martino A."/>
            <person name="Detter J.C."/>
            <person name="Durkin C."/>
            <person name="Falciatore A."/>
            <person name="Fournet J."/>
            <person name="Haruta M."/>
            <person name="Huysman M.J."/>
            <person name="Jenkins B.D."/>
            <person name="Jiroutova K."/>
            <person name="Jorgensen R.E."/>
            <person name="Joubert Y."/>
            <person name="Kaplan A."/>
            <person name="Kroger N."/>
            <person name="Kroth P.G."/>
            <person name="La Roche J."/>
            <person name="Lindquist E."/>
            <person name="Lommer M."/>
            <person name="Martin-Jezequel V."/>
            <person name="Lopez P.J."/>
            <person name="Lucas S."/>
            <person name="Mangogna M."/>
            <person name="McGinnis K."/>
            <person name="Medlin L.K."/>
            <person name="Montsant A."/>
            <person name="Oudot-Le Secq M.P."/>
            <person name="Napoli C."/>
            <person name="Obornik M."/>
            <person name="Parker M.S."/>
            <person name="Petit J.L."/>
            <person name="Porcel B.M."/>
            <person name="Poulsen N."/>
            <person name="Robison M."/>
            <person name="Rychlewski L."/>
            <person name="Rynearson T.A."/>
            <person name="Schmutz J."/>
            <person name="Shapiro H."/>
            <person name="Siaut M."/>
            <person name="Stanley M."/>
            <person name="Sussman M.R."/>
            <person name="Taylor A.R."/>
            <person name="Vardi A."/>
            <person name="von Dassow P."/>
            <person name="Vyverman W."/>
            <person name="Willis A."/>
            <person name="Wyrwicz L.S."/>
            <person name="Rokhsar D.S."/>
            <person name="Weissenbach J."/>
            <person name="Armbrust E.V."/>
            <person name="Green B.R."/>
            <person name="Van de Peer Y."/>
            <person name="Grigoriev I.V."/>
        </authorList>
    </citation>
    <scope>NUCLEOTIDE SEQUENCE [LARGE SCALE GENOMIC DNA]</scope>
    <source>
        <strain evidence="9 10">CCMP1335</strain>
    </source>
</reference>
<keyword evidence="10" id="KW-1185">Reference proteome</keyword>
<proteinExistence type="inferred from homology"/>
<dbReference type="Pfam" id="PF11700">
    <property type="entry name" value="ATG22"/>
    <property type="match status" value="1"/>
</dbReference>
<comment type="subcellular location">
    <subcellularLocation>
        <location evidence="1">Endomembrane system</location>
        <topology evidence="1">Multi-pass membrane protein</topology>
    </subcellularLocation>
</comment>
<evidence type="ECO:0000256" key="7">
    <source>
        <dbReference type="SAM" id="MobiDB-lite"/>
    </source>
</evidence>
<keyword evidence="3" id="KW-0813">Transport</keyword>
<sequence length="544" mass="59022">MTVTEENGSSAVTNGTDLKASTAVTPALHRMPSISEQASAASTRRVQPPFFLKWIEYPFRVKNIQTHQYLEEATGHAMDVSARGPINQTGSFVGSAILRLAATQAGGLDKSVYGIKASSILTVGNLIAGIIAGVTMPFVGALVDHTDHRKAMGAVSAFLMVMAVGAQLMLSLETWFAVFILEIIGGYFLIMHQVCTMAYLPDLSHDLTEMGHYTARLMMTQYMIQGVYTSIVVAVSYSVEMSNIQTAKLGAGMAFGLGVVLFGYAWTFLFRKRPKLRDVPEGSNILTTGFKQIAVTTKQVFSHYKALKWFMIALLWSPEAGAGTILAIAVTFLTLFVNMKVSEISVVSLVMLFSNIPGALLSRFMCKKVNPLNSFRLAEISFAIVNALIAGTVTGPERKNLVYFYAALMGVSFGWMFPSQRTVAVALIPKGQETEIMGLIAFFGQILGFLPAMIFTALNEAGVDMRWGVGSVSFFLLTSCLCTFMCGDFNEAVAKVAQSSDDYLESYSRKSRVEASFVDEDGEVKDGTQDAADAVNESNHPSEA</sequence>
<feature type="region of interest" description="Disordered" evidence="7">
    <location>
        <begin position="523"/>
        <end position="544"/>
    </location>
</feature>
<dbReference type="eggNOG" id="ENOG502RHFC">
    <property type="taxonomic scope" value="Eukaryota"/>
</dbReference>
<dbReference type="GO" id="GO:0012505">
    <property type="term" value="C:endomembrane system"/>
    <property type="evidence" value="ECO:0007669"/>
    <property type="project" value="UniProtKB-SubCell"/>
</dbReference>
<keyword evidence="5 8" id="KW-1133">Transmembrane helix</keyword>
<evidence type="ECO:0008006" key="11">
    <source>
        <dbReference type="Google" id="ProtNLM"/>
    </source>
</evidence>
<feature type="transmembrane region" description="Helical" evidence="8">
    <location>
        <begin position="344"/>
        <end position="365"/>
    </location>
</feature>
<dbReference type="SUPFAM" id="SSF103473">
    <property type="entry name" value="MFS general substrate transporter"/>
    <property type="match status" value="1"/>
</dbReference>
<dbReference type="KEGG" id="tps:THAPSDRAFT_23782"/>
<dbReference type="InterPro" id="IPR050495">
    <property type="entry name" value="ATG22/LtaA_families"/>
</dbReference>
<evidence type="ECO:0000256" key="5">
    <source>
        <dbReference type="ARBA" id="ARBA00022989"/>
    </source>
</evidence>
<dbReference type="OMA" id="NETEMPK"/>
<feature type="transmembrane region" description="Helical" evidence="8">
    <location>
        <begin position="251"/>
        <end position="270"/>
    </location>
</feature>
<evidence type="ECO:0000313" key="9">
    <source>
        <dbReference type="EMBL" id="EED90667.1"/>
    </source>
</evidence>
<protein>
    <recommendedName>
        <fullName evidence="11">Major facilitator superfamily (MFS) profile domain-containing protein</fullName>
    </recommendedName>
</protein>
<dbReference type="CDD" id="cd06174">
    <property type="entry name" value="MFS"/>
    <property type="match status" value="1"/>
</dbReference>
<evidence type="ECO:0000256" key="2">
    <source>
        <dbReference type="ARBA" id="ARBA00006978"/>
    </source>
</evidence>
<dbReference type="PANTHER" id="PTHR23519">
    <property type="entry name" value="AUTOPHAGY-RELATED PROTEIN 22"/>
    <property type="match status" value="1"/>
</dbReference>
<feature type="transmembrane region" description="Helical" evidence="8">
    <location>
        <begin position="401"/>
        <end position="418"/>
    </location>
</feature>
<feature type="transmembrane region" description="Helical" evidence="8">
    <location>
        <begin position="222"/>
        <end position="239"/>
    </location>
</feature>
<feature type="transmembrane region" description="Helical" evidence="8">
    <location>
        <begin position="176"/>
        <end position="201"/>
    </location>
</feature>
<feature type="transmembrane region" description="Helical" evidence="8">
    <location>
        <begin position="309"/>
        <end position="338"/>
    </location>
</feature>
<feature type="transmembrane region" description="Helical" evidence="8">
    <location>
        <begin position="439"/>
        <end position="459"/>
    </location>
</feature>
<name>B8C718_THAPS</name>
<organism evidence="9 10">
    <name type="scientific">Thalassiosira pseudonana</name>
    <name type="common">Marine diatom</name>
    <name type="synonym">Cyclotella nana</name>
    <dbReference type="NCBI Taxonomy" id="35128"/>
    <lineage>
        <taxon>Eukaryota</taxon>
        <taxon>Sar</taxon>
        <taxon>Stramenopiles</taxon>
        <taxon>Ochrophyta</taxon>
        <taxon>Bacillariophyta</taxon>
        <taxon>Coscinodiscophyceae</taxon>
        <taxon>Thalassiosirophycidae</taxon>
        <taxon>Thalassiosirales</taxon>
        <taxon>Thalassiosiraceae</taxon>
        <taxon>Thalassiosira</taxon>
    </lineage>
</organism>
<evidence type="ECO:0000256" key="4">
    <source>
        <dbReference type="ARBA" id="ARBA00022692"/>
    </source>
</evidence>
<dbReference type="Gene3D" id="1.20.1250.20">
    <property type="entry name" value="MFS general substrate transporter like domains"/>
    <property type="match status" value="1"/>
</dbReference>
<dbReference type="InParanoid" id="B8C718"/>
<dbReference type="InterPro" id="IPR036259">
    <property type="entry name" value="MFS_trans_sf"/>
</dbReference>